<keyword evidence="1 3" id="KW-0378">Hydrolase</keyword>
<sequence>MKCPDCGRGVLRPIQSFLICNRFPVCRHKELNTHVQADPFKGKTYVVWDTETTGLSNSDQIIEIAGAKVVNGQIVDEFEALINPGFYINMRITEITGITNDDLRGKPSEQEIIPSFLEWLNGVDFLVAHNLPFDARMLKAACRRVGLPLFSGDGVCTLQIAKKLLPGQKSHKLGILCDYFGIPLINAHRAINDVRGTVKVFEKFKEQTQDIPMKPFQEFCKR</sequence>
<organism evidence="3 4">
    <name type="scientific">Neobacillus paridis</name>
    <dbReference type="NCBI Taxonomy" id="2803862"/>
    <lineage>
        <taxon>Bacteria</taxon>
        <taxon>Bacillati</taxon>
        <taxon>Bacillota</taxon>
        <taxon>Bacilli</taxon>
        <taxon>Bacillales</taxon>
        <taxon>Bacillaceae</taxon>
        <taxon>Neobacillus</taxon>
    </lineage>
</organism>
<keyword evidence="1 3" id="KW-0269">Exonuclease</keyword>
<dbReference type="PANTHER" id="PTHR30231:SF41">
    <property type="entry name" value="DNA POLYMERASE III SUBUNIT EPSILON"/>
    <property type="match status" value="1"/>
</dbReference>
<proteinExistence type="predicted"/>
<dbReference type="EMBL" id="JAESWB010000134">
    <property type="protein sequence ID" value="MBL4952188.1"/>
    <property type="molecule type" value="Genomic_DNA"/>
</dbReference>
<evidence type="ECO:0000313" key="4">
    <source>
        <dbReference type="Proteomes" id="UP000623967"/>
    </source>
</evidence>
<reference evidence="3 4" key="1">
    <citation type="submission" date="2021-01" db="EMBL/GenBank/DDBJ databases">
        <title>Genome public.</title>
        <authorList>
            <person name="Liu C."/>
            <person name="Sun Q."/>
        </authorList>
    </citation>
    <scope>NUCLEOTIDE SEQUENCE [LARGE SCALE GENOMIC DNA]</scope>
    <source>
        <strain evidence="3 4">YIM B02564</strain>
    </source>
</reference>
<feature type="domain" description="Exonuclease" evidence="2">
    <location>
        <begin position="44"/>
        <end position="210"/>
    </location>
</feature>
<dbReference type="Pfam" id="PF00929">
    <property type="entry name" value="RNase_T"/>
    <property type="match status" value="1"/>
</dbReference>
<gene>
    <name evidence="3" type="ORF">JK635_08175</name>
</gene>
<dbReference type="Proteomes" id="UP000623967">
    <property type="component" value="Unassembled WGS sequence"/>
</dbReference>
<comment type="caution">
    <text evidence="3">The sequence shown here is derived from an EMBL/GenBank/DDBJ whole genome shotgun (WGS) entry which is preliminary data.</text>
</comment>
<keyword evidence="4" id="KW-1185">Reference proteome</keyword>
<dbReference type="GO" id="GO:0004527">
    <property type="term" value="F:exonuclease activity"/>
    <property type="evidence" value="ECO:0007669"/>
    <property type="project" value="UniProtKB-KW"/>
</dbReference>
<protein>
    <submittedName>
        <fullName evidence="3">3'-5' exonuclease</fullName>
    </submittedName>
</protein>
<dbReference type="InterPro" id="IPR013520">
    <property type="entry name" value="Ribonucl_H"/>
</dbReference>
<evidence type="ECO:0000259" key="2">
    <source>
        <dbReference type="SMART" id="SM00479"/>
    </source>
</evidence>
<dbReference type="PANTHER" id="PTHR30231">
    <property type="entry name" value="DNA POLYMERASE III SUBUNIT EPSILON"/>
    <property type="match status" value="1"/>
</dbReference>
<dbReference type="InterPro" id="IPR006054">
    <property type="entry name" value="DnaQ"/>
</dbReference>
<dbReference type="InterPro" id="IPR012337">
    <property type="entry name" value="RNaseH-like_sf"/>
</dbReference>
<keyword evidence="1 3" id="KW-0540">Nuclease</keyword>
<accession>A0ABS1TLY1</accession>
<dbReference type="SUPFAM" id="SSF53098">
    <property type="entry name" value="Ribonuclease H-like"/>
    <property type="match status" value="1"/>
</dbReference>
<evidence type="ECO:0000313" key="3">
    <source>
        <dbReference type="EMBL" id="MBL4952188.1"/>
    </source>
</evidence>
<dbReference type="InterPro" id="IPR036397">
    <property type="entry name" value="RNaseH_sf"/>
</dbReference>
<evidence type="ECO:0000256" key="1">
    <source>
        <dbReference type="ARBA" id="ARBA00022839"/>
    </source>
</evidence>
<dbReference type="Gene3D" id="3.30.420.10">
    <property type="entry name" value="Ribonuclease H-like superfamily/Ribonuclease H"/>
    <property type="match status" value="1"/>
</dbReference>
<dbReference type="SMART" id="SM00479">
    <property type="entry name" value="EXOIII"/>
    <property type="match status" value="1"/>
</dbReference>
<name>A0ABS1TLY1_9BACI</name>
<dbReference type="CDD" id="cd06127">
    <property type="entry name" value="DEDDh"/>
    <property type="match status" value="1"/>
</dbReference>
<dbReference type="RefSeq" id="WP_202653466.1">
    <property type="nucleotide sequence ID" value="NZ_JAESWB010000134.1"/>
</dbReference>
<dbReference type="NCBIfam" id="TIGR00573">
    <property type="entry name" value="dnaq"/>
    <property type="match status" value="1"/>
</dbReference>